<keyword evidence="2" id="KW-1185">Reference proteome</keyword>
<dbReference type="EMBL" id="BAABLM010000001">
    <property type="protein sequence ID" value="GAA4666721.1"/>
    <property type="molecule type" value="Genomic_DNA"/>
</dbReference>
<evidence type="ECO:0000313" key="1">
    <source>
        <dbReference type="EMBL" id="GAA4666721.1"/>
    </source>
</evidence>
<protein>
    <submittedName>
        <fullName evidence="1">Uncharacterized protein</fullName>
    </submittedName>
</protein>
<organism evidence="1 2">
    <name type="scientific">Frondihabitans cladoniiphilus</name>
    <dbReference type="NCBI Taxonomy" id="715785"/>
    <lineage>
        <taxon>Bacteria</taxon>
        <taxon>Bacillati</taxon>
        <taxon>Actinomycetota</taxon>
        <taxon>Actinomycetes</taxon>
        <taxon>Micrococcales</taxon>
        <taxon>Microbacteriaceae</taxon>
        <taxon>Frondihabitans</taxon>
    </lineage>
</organism>
<comment type="caution">
    <text evidence="1">The sequence shown here is derived from an EMBL/GenBank/DDBJ whole genome shotgun (WGS) entry which is preliminary data.</text>
</comment>
<proteinExistence type="predicted"/>
<name>A0ABP8VNR1_9MICO</name>
<accession>A0ABP8VNR1</accession>
<dbReference type="Proteomes" id="UP001501295">
    <property type="component" value="Unassembled WGS sequence"/>
</dbReference>
<sequence length="108" mass="11829">MIAIEVREHQEVEPAHPTALETGRQQLFVVARVDQRHASPGPQQHGVALPDVFPVKSNNVVQIEMSQLVSSPLPTSRPHFQTIRWVSCTLSLEVAAAARGPFCSNRAA</sequence>
<evidence type="ECO:0000313" key="2">
    <source>
        <dbReference type="Proteomes" id="UP001501295"/>
    </source>
</evidence>
<reference evidence="2" key="1">
    <citation type="journal article" date="2019" name="Int. J. Syst. Evol. Microbiol.">
        <title>The Global Catalogue of Microorganisms (GCM) 10K type strain sequencing project: providing services to taxonomists for standard genome sequencing and annotation.</title>
        <authorList>
            <consortium name="The Broad Institute Genomics Platform"/>
            <consortium name="The Broad Institute Genome Sequencing Center for Infectious Disease"/>
            <person name="Wu L."/>
            <person name="Ma J."/>
        </authorList>
    </citation>
    <scope>NUCLEOTIDE SEQUENCE [LARGE SCALE GENOMIC DNA]</scope>
    <source>
        <strain evidence="2">JCM 18956</strain>
    </source>
</reference>
<gene>
    <name evidence="1" type="ORF">GCM10025780_05690</name>
</gene>